<dbReference type="InterPro" id="IPR027417">
    <property type="entry name" value="P-loop_NTPase"/>
</dbReference>
<keyword evidence="1" id="KW-0547">Nucleotide-binding</keyword>
<dbReference type="InterPro" id="IPR013641">
    <property type="entry name" value="KTI12/PSTK"/>
</dbReference>
<dbReference type="Gene3D" id="3.40.50.300">
    <property type="entry name" value="P-loop containing nucleotide triphosphate hydrolases"/>
    <property type="match status" value="1"/>
</dbReference>
<evidence type="ECO:0000256" key="1">
    <source>
        <dbReference type="ARBA" id="ARBA00022741"/>
    </source>
</evidence>
<reference evidence="4" key="1">
    <citation type="submission" date="2020-11" db="EMBL/GenBank/DDBJ databases">
        <authorList>
            <consortium name="DOE Joint Genome Institute"/>
            <person name="Ahrendt S."/>
            <person name="Riley R."/>
            <person name="Andreopoulos W."/>
            <person name="Labutti K."/>
            <person name="Pangilinan J."/>
            <person name="Ruiz-Duenas F.J."/>
            <person name="Barrasa J.M."/>
            <person name="Sanchez-Garcia M."/>
            <person name="Camarero S."/>
            <person name="Miyauchi S."/>
            <person name="Serrano A."/>
            <person name="Linde D."/>
            <person name="Babiker R."/>
            <person name="Drula E."/>
            <person name="Ayuso-Fernandez I."/>
            <person name="Pacheco R."/>
            <person name="Padilla G."/>
            <person name="Ferreira P."/>
            <person name="Barriuso J."/>
            <person name="Kellner H."/>
            <person name="Castanera R."/>
            <person name="Alfaro M."/>
            <person name="Ramirez L."/>
            <person name="Pisabarro A.G."/>
            <person name="Kuo A."/>
            <person name="Tritt A."/>
            <person name="Lipzen A."/>
            <person name="He G."/>
            <person name="Yan M."/>
            <person name="Ng V."/>
            <person name="Cullen D."/>
            <person name="Martin F."/>
            <person name="Rosso M.-N."/>
            <person name="Henrissat B."/>
            <person name="Hibbett D."/>
            <person name="Martinez A.T."/>
            <person name="Grigoriev I.V."/>
        </authorList>
    </citation>
    <scope>NUCLEOTIDE SEQUENCE</scope>
    <source>
        <strain evidence="4">CIRM-BRFM 674</strain>
    </source>
</reference>
<organism evidence="4 5">
    <name type="scientific">Pholiota conissans</name>
    <dbReference type="NCBI Taxonomy" id="109636"/>
    <lineage>
        <taxon>Eukaryota</taxon>
        <taxon>Fungi</taxon>
        <taxon>Dikarya</taxon>
        <taxon>Basidiomycota</taxon>
        <taxon>Agaricomycotina</taxon>
        <taxon>Agaricomycetes</taxon>
        <taxon>Agaricomycetidae</taxon>
        <taxon>Agaricales</taxon>
        <taxon>Agaricineae</taxon>
        <taxon>Strophariaceae</taxon>
        <taxon>Pholiota</taxon>
    </lineage>
</organism>
<comment type="similarity">
    <text evidence="3">Belongs to the KTI12 family.</text>
</comment>
<evidence type="ECO:0000313" key="4">
    <source>
        <dbReference type="EMBL" id="KAF9478639.1"/>
    </source>
</evidence>
<accession>A0A9P5Z022</accession>
<dbReference type="Pfam" id="PF08433">
    <property type="entry name" value="KTI12"/>
    <property type="match status" value="1"/>
</dbReference>
<sequence length="294" mass="32040">MALITIAGFPASGKSSRAHQLKAALDARIQGHDAPFKRVAILDDNALGLSRACYDESKLEKPARAALFTAIQRQLAPDTVLIVDSLNYIKGFRYQIYCAAREMKLRTCTMFVVANPELCRQWNSSRQDGNAYAEQTLDNLLVRFEEPSSMVRWDAPLFTVTSDDDDVPAAQIWEAITKGNLKPPNSGTLAVAKAPADALHVLEQTTTALASAIMSASAAQPTGGLTIVATSSGIKASITLPARHITLSELQRLKRQFVTVHKKAITLGTTERGGVDWSEESVANKFVEYVQEHL</sequence>
<proteinExistence type="inferred from homology"/>
<protein>
    <submittedName>
        <fullName evidence="4">Chromatin associated protein KTI12</fullName>
    </submittedName>
</protein>
<dbReference type="SUPFAM" id="SSF52540">
    <property type="entry name" value="P-loop containing nucleoside triphosphate hydrolases"/>
    <property type="match status" value="1"/>
</dbReference>
<evidence type="ECO:0000256" key="3">
    <source>
        <dbReference type="ARBA" id="ARBA00025768"/>
    </source>
</evidence>
<comment type="caution">
    <text evidence="4">The sequence shown here is derived from an EMBL/GenBank/DDBJ whole genome shotgun (WGS) entry which is preliminary data.</text>
</comment>
<gene>
    <name evidence="4" type="ORF">BDN70DRAFT_835789</name>
</gene>
<name>A0A9P5Z022_9AGAR</name>
<dbReference type="EMBL" id="MU155230">
    <property type="protein sequence ID" value="KAF9478639.1"/>
    <property type="molecule type" value="Genomic_DNA"/>
</dbReference>
<dbReference type="AlphaFoldDB" id="A0A9P5Z022"/>
<keyword evidence="5" id="KW-1185">Reference proteome</keyword>
<dbReference type="PANTHER" id="PTHR12435">
    <property type="match status" value="1"/>
</dbReference>
<evidence type="ECO:0000256" key="2">
    <source>
        <dbReference type="ARBA" id="ARBA00022840"/>
    </source>
</evidence>
<dbReference type="OrthoDB" id="9972657at2759"/>
<dbReference type="Proteomes" id="UP000807469">
    <property type="component" value="Unassembled WGS sequence"/>
</dbReference>
<dbReference type="GO" id="GO:0005524">
    <property type="term" value="F:ATP binding"/>
    <property type="evidence" value="ECO:0007669"/>
    <property type="project" value="UniProtKB-KW"/>
</dbReference>
<keyword evidence="2" id="KW-0067">ATP-binding</keyword>
<evidence type="ECO:0000313" key="5">
    <source>
        <dbReference type="Proteomes" id="UP000807469"/>
    </source>
</evidence>